<keyword evidence="1" id="KW-0678">Repressor</keyword>
<evidence type="ECO:0000256" key="5">
    <source>
        <dbReference type="PROSITE-ProRule" id="PRU00335"/>
    </source>
</evidence>
<evidence type="ECO:0000313" key="8">
    <source>
        <dbReference type="Proteomes" id="UP001500635"/>
    </source>
</evidence>
<evidence type="ECO:0000256" key="3">
    <source>
        <dbReference type="ARBA" id="ARBA00023125"/>
    </source>
</evidence>
<dbReference type="PRINTS" id="PR00400">
    <property type="entry name" value="TETREPRESSOR"/>
</dbReference>
<accession>A0ABP8JEJ1</accession>
<dbReference type="Pfam" id="PF00440">
    <property type="entry name" value="TetR_N"/>
    <property type="match status" value="1"/>
</dbReference>
<dbReference type="InterPro" id="IPR050109">
    <property type="entry name" value="HTH-type_TetR-like_transc_reg"/>
</dbReference>
<name>A0ABP8JEJ1_9ACTN</name>
<dbReference type="Gene3D" id="1.10.357.10">
    <property type="entry name" value="Tetracycline Repressor, domain 2"/>
    <property type="match status" value="1"/>
</dbReference>
<dbReference type="InterPro" id="IPR036271">
    <property type="entry name" value="Tet_transcr_reg_TetR-rel_C_sf"/>
</dbReference>
<keyword evidence="4" id="KW-0804">Transcription</keyword>
<dbReference type="PROSITE" id="PS50977">
    <property type="entry name" value="HTH_TETR_2"/>
    <property type="match status" value="1"/>
</dbReference>
<keyword evidence="2" id="KW-0805">Transcription regulation</keyword>
<dbReference type="PANTHER" id="PTHR30055:SF151">
    <property type="entry name" value="TRANSCRIPTIONAL REGULATORY PROTEIN"/>
    <property type="match status" value="1"/>
</dbReference>
<dbReference type="PANTHER" id="PTHR30055">
    <property type="entry name" value="HTH-TYPE TRANSCRIPTIONAL REGULATOR RUTR"/>
    <property type="match status" value="1"/>
</dbReference>
<dbReference type="InterPro" id="IPR004111">
    <property type="entry name" value="Repressor_TetR_C"/>
</dbReference>
<evidence type="ECO:0000256" key="1">
    <source>
        <dbReference type="ARBA" id="ARBA00022491"/>
    </source>
</evidence>
<dbReference type="Proteomes" id="UP001500635">
    <property type="component" value="Unassembled WGS sequence"/>
</dbReference>
<dbReference type="InterPro" id="IPR009057">
    <property type="entry name" value="Homeodomain-like_sf"/>
</dbReference>
<evidence type="ECO:0000256" key="4">
    <source>
        <dbReference type="ARBA" id="ARBA00023163"/>
    </source>
</evidence>
<proteinExistence type="predicted"/>
<evidence type="ECO:0000313" key="7">
    <source>
        <dbReference type="EMBL" id="GAA4389611.1"/>
    </source>
</evidence>
<feature type="DNA-binding region" description="H-T-H motif" evidence="5">
    <location>
        <begin position="25"/>
        <end position="44"/>
    </location>
</feature>
<keyword evidence="8" id="KW-1185">Reference proteome</keyword>
<evidence type="ECO:0000259" key="6">
    <source>
        <dbReference type="PROSITE" id="PS50977"/>
    </source>
</evidence>
<dbReference type="Gene3D" id="1.10.10.60">
    <property type="entry name" value="Homeodomain-like"/>
    <property type="match status" value="1"/>
</dbReference>
<protein>
    <submittedName>
        <fullName evidence="7">TetR/AcrR family transcriptional regulator</fullName>
    </submittedName>
</protein>
<dbReference type="InterPro" id="IPR003012">
    <property type="entry name" value="Tet_transcr_reg_TetR"/>
</dbReference>
<dbReference type="Pfam" id="PF02909">
    <property type="entry name" value="TetR_C_1"/>
    <property type="match status" value="1"/>
</dbReference>
<dbReference type="SUPFAM" id="SSF48498">
    <property type="entry name" value="Tetracyclin repressor-like, C-terminal domain"/>
    <property type="match status" value="1"/>
</dbReference>
<keyword evidence="3 5" id="KW-0238">DNA-binding</keyword>
<dbReference type="EMBL" id="BAABFR010000019">
    <property type="protein sequence ID" value="GAA4389611.1"/>
    <property type="molecule type" value="Genomic_DNA"/>
</dbReference>
<dbReference type="PRINTS" id="PR00455">
    <property type="entry name" value="HTHTETR"/>
</dbReference>
<evidence type="ECO:0000256" key="2">
    <source>
        <dbReference type="ARBA" id="ARBA00023015"/>
    </source>
</evidence>
<organism evidence="7 8">
    <name type="scientific">Tsukamurella soli</name>
    <dbReference type="NCBI Taxonomy" id="644556"/>
    <lineage>
        <taxon>Bacteria</taxon>
        <taxon>Bacillati</taxon>
        <taxon>Actinomycetota</taxon>
        <taxon>Actinomycetes</taxon>
        <taxon>Mycobacteriales</taxon>
        <taxon>Tsukamurellaceae</taxon>
        <taxon>Tsukamurella</taxon>
    </lineage>
</organism>
<reference evidence="8" key="1">
    <citation type="journal article" date="2019" name="Int. J. Syst. Evol. Microbiol.">
        <title>The Global Catalogue of Microorganisms (GCM) 10K type strain sequencing project: providing services to taxonomists for standard genome sequencing and annotation.</title>
        <authorList>
            <consortium name="The Broad Institute Genomics Platform"/>
            <consortium name="The Broad Institute Genome Sequencing Center for Infectious Disease"/>
            <person name="Wu L."/>
            <person name="Ma J."/>
        </authorList>
    </citation>
    <scope>NUCLEOTIDE SEQUENCE [LARGE SCALE GENOMIC DNA]</scope>
    <source>
        <strain evidence="8">JCM 17688</strain>
    </source>
</reference>
<comment type="caution">
    <text evidence="7">The sequence shown here is derived from an EMBL/GenBank/DDBJ whole genome shotgun (WGS) entry which is preliminary data.</text>
</comment>
<dbReference type="InterPro" id="IPR001647">
    <property type="entry name" value="HTH_TetR"/>
</dbReference>
<gene>
    <name evidence="7" type="ORF">GCM10023147_16590</name>
</gene>
<sequence length="211" mass="23072">MALSRPLIVATALDVLDDEGLDGLTLRRIADRLGVKAPALYWHFADKKALVDDMATELMRRAVAAYPEPGAAGEWRAVVADAAGHLRDVLRAHRDGARVFSGSLLTDPTVVAAQERPLRILVDAGFAERDAALAWSTMRDLVVGFVIEEQEVYGPGGEIREAYRPELRATVVDADRYPLAYRSGPTAWGGADERFVDAVRYLVDGMAARLR</sequence>
<dbReference type="RefSeq" id="WP_344993606.1">
    <property type="nucleotide sequence ID" value="NZ_BAABFR010000019.1"/>
</dbReference>
<dbReference type="SUPFAM" id="SSF46689">
    <property type="entry name" value="Homeodomain-like"/>
    <property type="match status" value="1"/>
</dbReference>
<feature type="domain" description="HTH tetR-type" evidence="6">
    <location>
        <begin position="2"/>
        <end position="62"/>
    </location>
</feature>